<organism evidence="1 2">
    <name type="scientific">Thelephora ganbajun</name>
    <name type="common">Ganba fungus</name>
    <dbReference type="NCBI Taxonomy" id="370292"/>
    <lineage>
        <taxon>Eukaryota</taxon>
        <taxon>Fungi</taxon>
        <taxon>Dikarya</taxon>
        <taxon>Basidiomycota</taxon>
        <taxon>Agaricomycotina</taxon>
        <taxon>Agaricomycetes</taxon>
        <taxon>Thelephorales</taxon>
        <taxon>Thelephoraceae</taxon>
        <taxon>Thelephora</taxon>
    </lineage>
</organism>
<keyword evidence="2" id="KW-1185">Reference proteome</keyword>
<evidence type="ECO:0000313" key="1">
    <source>
        <dbReference type="EMBL" id="KAF9653593.1"/>
    </source>
</evidence>
<protein>
    <submittedName>
        <fullName evidence="1">Histone-fold-containing protein</fullName>
    </submittedName>
</protein>
<dbReference type="EMBL" id="MU117963">
    <property type="protein sequence ID" value="KAF9653593.1"/>
    <property type="molecule type" value="Genomic_DNA"/>
</dbReference>
<proteinExistence type="predicted"/>
<evidence type="ECO:0000313" key="2">
    <source>
        <dbReference type="Proteomes" id="UP000886501"/>
    </source>
</evidence>
<gene>
    <name evidence="1" type="ORF">BDM02DRAFT_1565114</name>
</gene>
<comment type="caution">
    <text evidence="1">The sequence shown here is derived from an EMBL/GenBank/DDBJ whole genome shotgun (WGS) entry which is preliminary data.</text>
</comment>
<reference evidence="1" key="2">
    <citation type="journal article" date="2020" name="Nat. Commun.">
        <title>Large-scale genome sequencing of mycorrhizal fungi provides insights into the early evolution of symbiotic traits.</title>
        <authorList>
            <person name="Miyauchi S."/>
            <person name="Kiss E."/>
            <person name="Kuo A."/>
            <person name="Drula E."/>
            <person name="Kohler A."/>
            <person name="Sanchez-Garcia M."/>
            <person name="Morin E."/>
            <person name="Andreopoulos B."/>
            <person name="Barry K.W."/>
            <person name="Bonito G."/>
            <person name="Buee M."/>
            <person name="Carver A."/>
            <person name="Chen C."/>
            <person name="Cichocki N."/>
            <person name="Clum A."/>
            <person name="Culley D."/>
            <person name="Crous P.W."/>
            <person name="Fauchery L."/>
            <person name="Girlanda M."/>
            <person name="Hayes R.D."/>
            <person name="Keri Z."/>
            <person name="LaButti K."/>
            <person name="Lipzen A."/>
            <person name="Lombard V."/>
            <person name="Magnuson J."/>
            <person name="Maillard F."/>
            <person name="Murat C."/>
            <person name="Nolan M."/>
            <person name="Ohm R.A."/>
            <person name="Pangilinan J."/>
            <person name="Pereira M.F."/>
            <person name="Perotto S."/>
            <person name="Peter M."/>
            <person name="Pfister S."/>
            <person name="Riley R."/>
            <person name="Sitrit Y."/>
            <person name="Stielow J.B."/>
            <person name="Szollosi G."/>
            <person name="Zifcakova L."/>
            <person name="Stursova M."/>
            <person name="Spatafora J.W."/>
            <person name="Tedersoo L."/>
            <person name="Vaario L.M."/>
            <person name="Yamada A."/>
            <person name="Yan M."/>
            <person name="Wang P."/>
            <person name="Xu J."/>
            <person name="Bruns T."/>
            <person name="Baldrian P."/>
            <person name="Vilgalys R."/>
            <person name="Dunand C."/>
            <person name="Henrissat B."/>
            <person name="Grigoriev I.V."/>
            <person name="Hibbett D."/>
            <person name="Nagy L.G."/>
            <person name="Martin F.M."/>
        </authorList>
    </citation>
    <scope>NUCLEOTIDE SEQUENCE</scope>
    <source>
        <strain evidence="1">P2</strain>
    </source>
</reference>
<dbReference type="Proteomes" id="UP000886501">
    <property type="component" value="Unassembled WGS sequence"/>
</dbReference>
<reference evidence="1" key="1">
    <citation type="submission" date="2019-10" db="EMBL/GenBank/DDBJ databases">
        <authorList>
            <consortium name="DOE Joint Genome Institute"/>
            <person name="Kuo A."/>
            <person name="Miyauchi S."/>
            <person name="Kiss E."/>
            <person name="Drula E."/>
            <person name="Kohler A."/>
            <person name="Sanchez-Garcia M."/>
            <person name="Andreopoulos B."/>
            <person name="Barry K.W."/>
            <person name="Bonito G."/>
            <person name="Buee M."/>
            <person name="Carver A."/>
            <person name="Chen C."/>
            <person name="Cichocki N."/>
            <person name="Clum A."/>
            <person name="Culley D."/>
            <person name="Crous P.W."/>
            <person name="Fauchery L."/>
            <person name="Girlanda M."/>
            <person name="Hayes R."/>
            <person name="Keri Z."/>
            <person name="Labutti K."/>
            <person name="Lipzen A."/>
            <person name="Lombard V."/>
            <person name="Magnuson J."/>
            <person name="Maillard F."/>
            <person name="Morin E."/>
            <person name="Murat C."/>
            <person name="Nolan M."/>
            <person name="Ohm R."/>
            <person name="Pangilinan J."/>
            <person name="Pereira M."/>
            <person name="Perotto S."/>
            <person name="Peter M."/>
            <person name="Riley R."/>
            <person name="Sitrit Y."/>
            <person name="Stielow B."/>
            <person name="Szollosi G."/>
            <person name="Zifcakova L."/>
            <person name="Stursova M."/>
            <person name="Spatafora J.W."/>
            <person name="Tedersoo L."/>
            <person name="Vaario L.-M."/>
            <person name="Yamada A."/>
            <person name="Yan M."/>
            <person name="Wang P."/>
            <person name="Xu J."/>
            <person name="Bruns T."/>
            <person name="Baldrian P."/>
            <person name="Vilgalys R."/>
            <person name="Henrissat B."/>
            <person name="Grigoriev I.V."/>
            <person name="Hibbett D."/>
            <person name="Nagy L.G."/>
            <person name="Martin F.M."/>
        </authorList>
    </citation>
    <scope>NUCLEOTIDE SEQUENCE</scope>
    <source>
        <strain evidence="1">P2</strain>
    </source>
</reference>
<accession>A0ACB6ZVS8</accession>
<name>A0ACB6ZVS8_THEGA</name>
<sequence>MPPKEKAANTGVTAESQRSAASDGIYNYELPRSLVAKIARASVPDNCKFQKETILALLKGSTVFINCLAAGAHEIAKGKQHKSISASDVLRALEHLQLGDLVGPLQDELPIYRELQKSGRKSVGSKNKGSASTSVADPASSMGPPQSIPKKGKGAAMVVPISEGEDGNTQGQPADADMDVDTEMNDMDDAEEADVNGSQGEEGEEDEDEENEELVDQMAVEDEELRDTKGLDLRDPRVEVDENV</sequence>